<evidence type="ECO:0000256" key="2">
    <source>
        <dbReference type="ARBA" id="ARBA00004496"/>
    </source>
</evidence>
<dbReference type="PANTHER" id="PTHR10947:SF0">
    <property type="entry name" value="PHENYLALANINE--TRNA LIGASE BETA SUBUNIT"/>
    <property type="match status" value="1"/>
</dbReference>
<evidence type="ECO:0000256" key="11">
    <source>
        <dbReference type="ARBA" id="ARBA00022917"/>
    </source>
</evidence>
<dbReference type="InterPro" id="IPR041616">
    <property type="entry name" value="PheRS_beta_core"/>
</dbReference>
<keyword evidence="8" id="KW-0547">Nucleotide-binding</keyword>
<dbReference type="InterPro" id="IPR004531">
    <property type="entry name" value="Phe-tRNA-synth_IIc_bsu_arc_euk"/>
</dbReference>
<dbReference type="GO" id="GO:0005524">
    <property type="term" value="F:ATP binding"/>
    <property type="evidence" value="ECO:0007669"/>
    <property type="project" value="UniProtKB-KW"/>
</dbReference>
<dbReference type="InterPro" id="IPR009061">
    <property type="entry name" value="DNA-bd_dom_put_sf"/>
</dbReference>
<dbReference type="InterPro" id="IPR020825">
    <property type="entry name" value="Phe-tRNA_synthase-like_B3/B4"/>
</dbReference>
<evidence type="ECO:0000256" key="4">
    <source>
        <dbReference type="ARBA" id="ARBA00012814"/>
    </source>
</evidence>
<dbReference type="EC" id="6.1.1.20" evidence="4"/>
<dbReference type="Pfam" id="PF17759">
    <property type="entry name" value="tRNA_synthFbeta"/>
    <property type="match status" value="1"/>
</dbReference>
<reference evidence="14 15" key="1">
    <citation type="submission" date="2016-11" db="EMBL/GenBank/DDBJ databases">
        <title>Draft Genome Sequences of Nine Cyanobacterial Strains from Diverse Habitats.</title>
        <authorList>
            <person name="Zhu T."/>
            <person name="Hou S."/>
            <person name="Lu X."/>
            <person name="Hess W.R."/>
        </authorList>
    </citation>
    <scope>NUCLEOTIDE SEQUENCE [LARGE SCALE GENOMIC DNA]</scope>
    <source>
        <strain evidence="14 15">NIES-30</strain>
    </source>
</reference>
<dbReference type="InterPro" id="IPR045864">
    <property type="entry name" value="aa-tRNA-synth_II/BPL/LPL"/>
</dbReference>
<evidence type="ECO:0000259" key="13">
    <source>
        <dbReference type="PROSITE" id="PS51483"/>
    </source>
</evidence>
<dbReference type="Gene3D" id="3.30.56.10">
    <property type="match status" value="2"/>
</dbReference>
<evidence type="ECO:0000256" key="9">
    <source>
        <dbReference type="ARBA" id="ARBA00022840"/>
    </source>
</evidence>
<evidence type="ECO:0000313" key="14">
    <source>
        <dbReference type="EMBL" id="OKH51032.1"/>
    </source>
</evidence>
<dbReference type="GO" id="GO:0009328">
    <property type="term" value="C:phenylalanine-tRNA ligase complex"/>
    <property type="evidence" value="ECO:0007669"/>
    <property type="project" value="TreeGrafter"/>
</dbReference>
<keyword evidence="11" id="KW-0648">Protein biosynthesis</keyword>
<dbReference type="SMART" id="SM00874">
    <property type="entry name" value="B5"/>
    <property type="match status" value="1"/>
</dbReference>
<dbReference type="Gene3D" id="3.50.40.10">
    <property type="entry name" value="Phenylalanyl-trna Synthetase, Chain B, domain 3"/>
    <property type="match status" value="1"/>
</dbReference>
<proteinExistence type="inferred from homology"/>
<dbReference type="CDD" id="cd00769">
    <property type="entry name" value="PheRS_beta_core"/>
    <property type="match status" value="1"/>
</dbReference>
<evidence type="ECO:0000256" key="3">
    <source>
        <dbReference type="ARBA" id="ARBA00007438"/>
    </source>
</evidence>
<dbReference type="EMBL" id="MRCG01000001">
    <property type="protein sequence ID" value="OKH51032.1"/>
    <property type="molecule type" value="Genomic_DNA"/>
</dbReference>
<gene>
    <name evidence="14" type="ORF">NIES30_02880</name>
</gene>
<keyword evidence="5" id="KW-0963">Cytoplasm</keyword>
<name>A0A1U7JBE3_9CYAN</name>
<evidence type="ECO:0000256" key="5">
    <source>
        <dbReference type="ARBA" id="ARBA00022490"/>
    </source>
</evidence>
<dbReference type="Proteomes" id="UP000185557">
    <property type="component" value="Unassembled WGS sequence"/>
</dbReference>
<dbReference type="SUPFAM" id="SSF46955">
    <property type="entry name" value="Putative DNA-binding domain"/>
    <property type="match status" value="1"/>
</dbReference>
<dbReference type="PROSITE" id="PS51483">
    <property type="entry name" value="B5"/>
    <property type="match status" value="1"/>
</dbReference>
<keyword evidence="6 14" id="KW-0436">Ligase</keyword>
<dbReference type="GO" id="GO:0003723">
    <property type="term" value="F:RNA binding"/>
    <property type="evidence" value="ECO:0007669"/>
    <property type="project" value="InterPro"/>
</dbReference>
<dbReference type="STRING" id="549789.NIES30_02880"/>
<evidence type="ECO:0000256" key="8">
    <source>
        <dbReference type="ARBA" id="ARBA00022741"/>
    </source>
</evidence>
<dbReference type="GO" id="GO:0004826">
    <property type="term" value="F:phenylalanine-tRNA ligase activity"/>
    <property type="evidence" value="ECO:0007669"/>
    <property type="project" value="UniProtKB-EC"/>
</dbReference>
<comment type="similarity">
    <text evidence="3">Belongs to the phenylalanyl-tRNA synthetase beta subunit family. Type 2 subfamily.</text>
</comment>
<dbReference type="OrthoDB" id="568693at2"/>
<dbReference type="InterPro" id="IPR005146">
    <property type="entry name" value="B3/B4_tRNA-bd"/>
</dbReference>
<evidence type="ECO:0000313" key="15">
    <source>
        <dbReference type="Proteomes" id="UP000185557"/>
    </source>
</evidence>
<dbReference type="GO" id="GO:0006432">
    <property type="term" value="P:phenylalanyl-tRNA aminoacylation"/>
    <property type="evidence" value="ECO:0007669"/>
    <property type="project" value="InterPro"/>
</dbReference>
<keyword evidence="9" id="KW-0067">ATP-binding</keyword>
<keyword evidence="7" id="KW-0479">Metal-binding</keyword>
<evidence type="ECO:0000256" key="10">
    <source>
        <dbReference type="ARBA" id="ARBA00022842"/>
    </source>
</evidence>
<organism evidence="14 15">
    <name type="scientific">Phormidium tenue NIES-30</name>
    <dbReference type="NCBI Taxonomy" id="549789"/>
    <lineage>
        <taxon>Bacteria</taxon>
        <taxon>Bacillati</taxon>
        <taxon>Cyanobacteriota</taxon>
        <taxon>Cyanophyceae</taxon>
        <taxon>Oscillatoriophycideae</taxon>
        <taxon>Oscillatoriales</taxon>
        <taxon>Oscillatoriaceae</taxon>
        <taxon>Phormidium</taxon>
    </lineage>
</organism>
<comment type="subcellular location">
    <subcellularLocation>
        <location evidence="2">Cytoplasm</location>
    </subcellularLocation>
</comment>
<evidence type="ECO:0000256" key="1">
    <source>
        <dbReference type="ARBA" id="ARBA00001946"/>
    </source>
</evidence>
<evidence type="ECO:0000256" key="6">
    <source>
        <dbReference type="ARBA" id="ARBA00022598"/>
    </source>
</evidence>
<dbReference type="SMART" id="SM00873">
    <property type="entry name" value="B3_4"/>
    <property type="match status" value="1"/>
</dbReference>
<comment type="cofactor">
    <cofactor evidence="1">
        <name>Mg(2+)</name>
        <dbReference type="ChEBI" id="CHEBI:18420"/>
    </cofactor>
</comment>
<dbReference type="InterPro" id="IPR005147">
    <property type="entry name" value="tRNA_synthase_B5-dom"/>
</dbReference>
<accession>A0A1U7JBE3</accession>
<dbReference type="NCBIfam" id="TIGR00471">
    <property type="entry name" value="pheT_arch"/>
    <property type="match status" value="1"/>
</dbReference>
<dbReference type="AlphaFoldDB" id="A0A1U7JBE3"/>
<comment type="caution">
    <text evidence="14">The sequence shown here is derived from an EMBL/GenBank/DDBJ whole genome shotgun (WGS) entry which is preliminary data.</text>
</comment>
<dbReference type="GO" id="GO:0000287">
    <property type="term" value="F:magnesium ion binding"/>
    <property type="evidence" value="ECO:0007669"/>
    <property type="project" value="InterPro"/>
</dbReference>
<dbReference type="InterPro" id="IPR045060">
    <property type="entry name" value="Phe-tRNA-ligase_IIc_bsu"/>
</dbReference>
<evidence type="ECO:0000256" key="12">
    <source>
        <dbReference type="ARBA" id="ARBA00023146"/>
    </source>
</evidence>
<dbReference type="PANTHER" id="PTHR10947">
    <property type="entry name" value="PHENYLALANYL-TRNA SYNTHETASE BETA CHAIN AND LEUCINE-RICH REPEAT-CONTAINING PROTEIN 47"/>
    <property type="match status" value="1"/>
</dbReference>
<feature type="domain" description="B5" evidence="13">
    <location>
        <begin position="270"/>
        <end position="342"/>
    </location>
</feature>
<keyword evidence="10" id="KW-0460">Magnesium</keyword>
<keyword evidence="15" id="KW-1185">Reference proteome</keyword>
<sequence>MPTVTFPLTYLQRLTPTAPQQLAQQAFDYGLDATLGDQTLEVEVTAERPDLLAAEGFTRAINIYNGLPRTVPEQLLASGRRVTVQPEVLPLRPHIAALVVRGADLQGGGLEVLVQFQEKVTQTFGRQRKKIAIGVYDLDKISGDLTYTAESLDELTLVPLHSTQPMTARQILREHPAGRTYGHTLPGDDYALVLRDASGTVLSMPPIINAAGVGEVDANTRNLFIDVTGILAQTVLETANILTHNFLDTGAEVQTVEIATPQGMLTTPSLARYPVQFSAKYLNEIMGTAIPKSGLGQVLSRMDLEVSGTDVVHVPTYRTDIFSQVDLAGDLLVAIGIGTLQAEPLAVKFHLGEADALRQAMFKVGDLAQRMGLMEVKSFVLTDPEILDLFGATYVQTGNAKSRTFSATRTTLQAGLLDILARNINAPKPINIYETGEVLRFNAADVPDESQHWSFASLDARASFTTAKAYMQTMLKALGLSYELTVCEASYYIPGRAATVVIQGQPVGEFGEIHPQVLEHFSFPEPVCAGELDCTASLLVASERRR</sequence>
<dbReference type="SUPFAM" id="SSF55681">
    <property type="entry name" value="Class II aaRS and biotin synthetases"/>
    <property type="match status" value="1"/>
</dbReference>
<dbReference type="Pfam" id="PF03484">
    <property type="entry name" value="B5"/>
    <property type="match status" value="1"/>
</dbReference>
<evidence type="ECO:0000256" key="7">
    <source>
        <dbReference type="ARBA" id="ARBA00022723"/>
    </source>
</evidence>
<dbReference type="Gene3D" id="3.30.930.10">
    <property type="entry name" value="Bira Bifunctional Protein, Domain 2"/>
    <property type="match status" value="1"/>
</dbReference>
<dbReference type="RefSeq" id="WP_073606844.1">
    <property type="nucleotide sequence ID" value="NZ_MRCG01000001.1"/>
</dbReference>
<protein>
    <recommendedName>
        <fullName evidence="4">phenylalanine--tRNA ligase</fullName>
        <ecNumber evidence="4">6.1.1.20</ecNumber>
    </recommendedName>
</protein>
<keyword evidence="12" id="KW-0030">Aminoacyl-tRNA synthetase</keyword>